<evidence type="ECO:0000313" key="1">
    <source>
        <dbReference type="EMBL" id="TEB06239.1"/>
    </source>
</evidence>
<accession>A0A4Y7RBU9</accession>
<protein>
    <submittedName>
        <fullName evidence="1">Uncharacterized protein</fullName>
    </submittedName>
</protein>
<name>A0A4Y7RBU9_9FIRM</name>
<dbReference type="RefSeq" id="WP_134216273.1">
    <property type="nucleotide sequence ID" value="NZ_QFFZ01000128.1"/>
</dbReference>
<gene>
    <name evidence="1" type="ORF">Pmgp_03811</name>
</gene>
<sequence length="507" mass="59276">MLLTERYKDKIEGILACYDRIVIHGNIPLLCFDGGMTSYLYQNNIKIFDYPNWANVLREELREHAERIAKENGLEIEFIRKIDVFRKDDRIQSIIEERGAHPGLVHIFSAMETCTSYKPWHDKQTGKTFLKTDSGKCLHYYFYFIDPDFGLCYLRVPTWCPFRLQFYMNGHNWLALRLSKQDITYQMRDNAFLHISDWEKAQQLSDHIRVEDLHQILDILANRYCPVIKKLHVTYRWSIMQVEYATDIIFRNPEDLKFLYDAIVYTAIHSVKPENIATFLGQKLHGNYEGEMGNRFNKRILGTRVKHQMGAVSIKMYDKFGYVLRIETTVNDVSQFKHFREVQQRDGTVTQKIAPMKKNIYSLFPLGRLLKAANHRYLEFVSSFDDPSDGAKKLEKLSESKKANDRSFKGFNFFSREDQQLFEVLAHGEFNINGLQNKSVRRLLPERSPASISRILKRLRVHGIIKKVSGTRKYYLTKLGKAVIALGLKTKELFIVPQLAQAETATN</sequence>
<dbReference type="OrthoDB" id="7107881at2"/>
<dbReference type="AlphaFoldDB" id="A0A4Y7RBU9"/>
<organism evidence="1 2">
    <name type="scientific">Pelotomaculum propionicicum</name>
    <dbReference type="NCBI Taxonomy" id="258475"/>
    <lineage>
        <taxon>Bacteria</taxon>
        <taxon>Bacillati</taxon>
        <taxon>Bacillota</taxon>
        <taxon>Clostridia</taxon>
        <taxon>Eubacteriales</taxon>
        <taxon>Desulfotomaculaceae</taxon>
        <taxon>Pelotomaculum</taxon>
    </lineage>
</organism>
<proteinExistence type="predicted"/>
<dbReference type="Proteomes" id="UP000297597">
    <property type="component" value="Unassembled WGS sequence"/>
</dbReference>
<evidence type="ECO:0000313" key="2">
    <source>
        <dbReference type="Proteomes" id="UP000297597"/>
    </source>
</evidence>
<comment type="caution">
    <text evidence="1">The sequence shown here is derived from an EMBL/GenBank/DDBJ whole genome shotgun (WGS) entry which is preliminary data.</text>
</comment>
<reference evidence="1 2" key="1">
    <citation type="journal article" date="2018" name="Environ. Microbiol.">
        <title>Novel energy conservation strategies and behaviour of Pelotomaculum schinkii driving syntrophic propionate catabolism.</title>
        <authorList>
            <person name="Hidalgo-Ahumada C.A.P."/>
            <person name="Nobu M.K."/>
            <person name="Narihiro T."/>
            <person name="Tamaki H."/>
            <person name="Liu W.T."/>
            <person name="Kamagata Y."/>
            <person name="Stams A.J.M."/>
            <person name="Imachi H."/>
            <person name="Sousa D.Z."/>
        </authorList>
    </citation>
    <scope>NUCLEOTIDE SEQUENCE [LARGE SCALE GENOMIC DNA]</scope>
    <source>
        <strain evidence="1 2">MGP</strain>
    </source>
</reference>
<dbReference type="EMBL" id="QFFZ01000128">
    <property type="protein sequence ID" value="TEB06239.1"/>
    <property type="molecule type" value="Genomic_DNA"/>
</dbReference>
<keyword evidence="2" id="KW-1185">Reference proteome</keyword>